<feature type="transmembrane region" description="Helical" evidence="1">
    <location>
        <begin position="125"/>
        <end position="147"/>
    </location>
</feature>
<dbReference type="OrthoDB" id="5313995at2759"/>
<protein>
    <recommendedName>
        <fullName evidence="2">DUF7704 domain-containing protein</fullName>
    </recommendedName>
</protein>
<dbReference type="Proteomes" id="UP000664203">
    <property type="component" value="Unassembled WGS sequence"/>
</dbReference>
<keyword evidence="1" id="KW-1133">Transmembrane helix</keyword>
<name>A0A8H3EDP3_9LECA</name>
<feature type="transmembrane region" description="Helical" evidence="1">
    <location>
        <begin position="91"/>
        <end position="113"/>
    </location>
</feature>
<proteinExistence type="predicted"/>
<evidence type="ECO:0000313" key="3">
    <source>
        <dbReference type="EMBL" id="CAF9903735.1"/>
    </source>
</evidence>
<dbReference type="PANTHER" id="PTHR37019:SF1">
    <property type="entry name" value="EXPERA DOMAIN-CONTAINING PROTEIN"/>
    <property type="match status" value="1"/>
</dbReference>
<feature type="transmembrane region" description="Helical" evidence="1">
    <location>
        <begin position="53"/>
        <end position="79"/>
    </location>
</feature>
<dbReference type="InterPro" id="IPR056121">
    <property type="entry name" value="DUF7704"/>
</dbReference>
<feature type="transmembrane region" description="Helical" evidence="1">
    <location>
        <begin position="12"/>
        <end position="33"/>
    </location>
</feature>
<keyword evidence="4" id="KW-1185">Reference proteome</keyword>
<dbReference type="PANTHER" id="PTHR37019">
    <property type="entry name" value="CHROMOSOME 1, WHOLE GENOME SHOTGUN SEQUENCE"/>
    <property type="match status" value="1"/>
</dbReference>
<reference evidence="3" key="1">
    <citation type="submission" date="2021-03" db="EMBL/GenBank/DDBJ databases">
        <authorList>
            <person name="Tagirdzhanova G."/>
        </authorList>
    </citation>
    <scope>NUCLEOTIDE SEQUENCE</scope>
</reference>
<dbReference type="AlphaFoldDB" id="A0A8H3EDP3"/>
<evidence type="ECO:0000259" key="2">
    <source>
        <dbReference type="Pfam" id="PF24803"/>
    </source>
</evidence>
<gene>
    <name evidence="3" type="ORF">ALECFALPRED_002952</name>
</gene>
<keyword evidence="1" id="KW-0812">Transmembrane</keyword>
<feature type="domain" description="DUF7704" evidence="2">
    <location>
        <begin position="11"/>
        <end position="145"/>
    </location>
</feature>
<organism evidence="3 4">
    <name type="scientific">Alectoria fallacina</name>
    <dbReference type="NCBI Taxonomy" id="1903189"/>
    <lineage>
        <taxon>Eukaryota</taxon>
        <taxon>Fungi</taxon>
        <taxon>Dikarya</taxon>
        <taxon>Ascomycota</taxon>
        <taxon>Pezizomycotina</taxon>
        <taxon>Lecanoromycetes</taxon>
        <taxon>OSLEUM clade</taxon>
        <taxon>Lecanoromycetidae</taxon>
        <taxon>Lecanorales</taxon>
        <taxon>Lecanorineae</taxon>
        <taxon>Parmeliaceae</taxon>
        <taxon>Alectoria</taxon>
    </lineage>
</organism>
<comment type="caution">
    <text evidence="3">The sequence shown here is derived from an EMBL/GenBank/DDBJ whole genome shotgun (WGS) entry which is preliminary data.</text>
</comment>
<dbReference type="EMBL" id="CAJPDR010000002">
    <property type="protein sequence ID" value="CAF9903735.1"/>
    <property type="molecule type" value="Genomic_DNA"/>
</dbReference>
<keyword evidence="1" id="KW-0472">Membrane</keyword>
<dbReference type="Pfam" id="PF24803">
    <property type="entry name" value="DUF7704"/>
    <property type="match status" value="1"/>
</dbReference>
<sequence>MSASTHGEMRSFYKYFFLYIEPISTIVGAYYSSLQQQTYLDLTHAPSSPQSGIPISSQIVLMQLSNLYLCFAITEALVLRATSDLKVWRTLLTCLLIADFGHLYSVNAVGWHVYWNVLGWNAIDWGNVAFVYAGATTRICFLSGIGVGPSGQTGKKASDQVPQNVDRPHERLHVEDHFSRDEVFQALVERTDSQVAKNKDLKLMATEADAKVRENEGNLIKNAFLELELEETKYLAKYTERNNASFKAIFGIWSRSIVSGNRQEKDWRRILRSSRLPRS</sequence>
<accession>A0A8H3EDP3</accession>
<evidence type="ECO:0000256" key="1">
    <source>
        <dbReference type="SAM" id="Phobius"/>
    </source>
</evidence>
<evidence type="ECO:0000313" key="4">
    <source>
        <dbReference type="Proteomes" id="UP000664203"/>
    </source>
</evidence>